<evidence type="ECO:0000259" key="5">
    <source>
        <dbReference type="Pfam" id="PF00501"/>
    </source>
</evidence>
<dbReference type="Pfam" id="PF00501">
    <property type="entry name" value="AMP-binding"/>
    <property type="match status" value="1"/>
</dbReference>
<comment type="subcellular location">
    <subcellularLocation>
        <location evidence="1">Peroxisome</location>
    </subcellularLocation>
</comment>
<evidence type="ECO:0000256" key="1">
    <source>
        <dbReference type="ARBA" id="ARBA00004275"/>
    </source>
</evidence>
<evidence type="ECO:0000256" key="2">
    <source>
        <dbReference type="ARBA" id="ARBA00006432"/>
    </source>
</evidence>
<dbReference type="InterPro" id="IPR000873">
    <property type="entry name" value="AMP-dep_synth/lig_dom"/>
</dbReference>
<dbReference type="OrthoDB" id="10253869at2759"/>
<dbReference type="InterPro" id="IPR045851">
    <property type="entry name" value="AMP-bd_C_sf"/>
</dbReference>
<dbReference type="PANTHER" id="PTHR24096:SF149">
    <property type="entry name" value="AMP-BINDING DOMAIN-CONTAINING PROTEIN-RELATED"/>
    <property type="match status" value="1"/>
</dbReference>
<name>A0A9N9QS73_9CUCU</name>
<evidence type="ECO:0000256" key="3">
    <source>
        <dbReference type="ARBA" id="ARBA00022598"/>
    </source>
</evidence>
<accession>A0A9N9QS73</accession>
<dbReference type="Proteomes" id="UP001152799">
    <property type="component" value="Chromosome 7"/>
</dbReference>
<dbReference type="Gene3D" id="3.40.50.12780">
    <property type="entry name" value="N-terminal domain of ligase-like"/>
    <property type="match status" value="1"/>
</dbReference>
<reference evidence="7" key="1">
    <citation type="submission" date="2022-01" db="EMBL/GenBank/DDBJ databases">
        <authorList>
            <person name="King R."/>
        </authorList>
    </citation>
    <scope>NUCLEOTIDE SEQUENCE</scope>
</reference>
<dbReference type="GO" id="GO:0005777">
    <property type="term" value="C:peroxisome"/>
    <property type="evidence" value="ECO:0007669"/>
    <property type="project" value="UniProtKB-SubCell"/>
</dbReference>
<dbReference type="GO" id="GO:0016405">
    <property type="term" value="F:CoA-ligase activity"/>
    <property type="evidence" value="ECO:0007669"/>
    <property type="project" value="TreeGrafter"/>
</dbReference>
<feature type="domain" description="AMP-dependent synthetase/ligase" evidence="5">
    <location>
        <begin position="47"/>
        <end position="410"/>
    </location>
</feature>
<keyword evidence="8" id="KW-1185">Reference proteome</keyword>
<feature type="domain" description="AMP-binding enzyme C-terminal" evidence="6">
    <location>
        <begin position="461"/>
        <end position="530"/>
    </location>
</feature>
<protein>
    <submittedName>
        <fullName evidence="7">Uncharacterized protein</fullName>
    </submittedName>
</protein>
<dbReference type="PANTHER" id="PTHR24096">
    <property type="entry name" value="LONG-CHAIN-FATTY-ACID--COA LIGASE"/>
    <property type="match status" value="1"/>
</dbReference>
<organism evidence="7 8">
    <name type="scientific">Ceutorhynchus assimilis</name>
    <name type="common">cabbage seed weevil</name>
    <dbReference type="NCBI Taxonomy" id="467358"/>
    <lineage>
        <taxon>Eukaryota</taxon>
        <taxon>Metazoa</taxon>
        <taxon>Ecdysozoa</taxon>
        <taxon>Arthropoda</taxon>
        <taxon>Hexapoda</taxon>
        <taxon>Insecta</taxon>
        <taxon>Pterygota</taxon>
        <taxon>Neoptera</taxon>
        <taxon>Endopterygota</taxon>
        <taxon>Coleoptera</taxon>
        <taxon>Polyphaga</taxon>
        <taxon>Cucujiformia</taxon>
        <taxon>Curculionidae</taxon>
        <taxon>Ceutorhynchinae</taxon>
        <taxon>Ceutorhynchus</taxon>
    </lineage>
</organism>
<dbReference type="InterPro" id="IPR042099">
    <property type="entry name" value="ANL_N_sf"/>
</dbReference>
<dbReference type="InterPro" id="IPR025110">
    <property type="entry name" value="AMP-bd_C"/>
</dbReference>
<dbReference type="AlphaFoldDB" id="A0A9N9QS73"/>
<comment type="similarity">
    <text evidence="2">Belongs to the ATP-dependent AMP-binding enzyme family.</text>
</comment>
<dbReference type="EMBL" id="OU892283">
    <property type="protein sequence ID" value="CAG9771783.1"/>
    <property type="molecule type" value="Genomic_DNA"/>
</dbReference>
<keyword evidence="4" id="KW-0576">Peroxisome</keyword>
<evidence type="ECO:0000259" key="6">
    <source>
        <dbReference type="Pfam" id="PF13193"/>
    </source>
</evidence>
<evidence type="ECO:0000313" key="7">
    <source>
        <dbReference type="EMBL" id="CAG9771783.1"/>
    </source>
</evidence>
<dbReference type="SUPFAM" id="SSF56801">
    <property type="entry name" value="Acetyl-CoA synthetase-like"/>
    <property type="match status" value="1"/>
</dbReference>
<sequence length="571" mass="63317">MSVNFQSSSIKSGTSAKASSLGTADVSGSRIIIPTTYGGLGIRFFEQLSTDADKILQVDTINNITETRGSVKTRAVRLAIEMTERGVAKNDIILISSKTHAHQTIVLVAALFLGAIVCPISPESPSKECRELVKKLKPKMAFCDGRTVSQIDKVLTTLEITCEIVCFGNEMLGVTQFCKLFPLKEEPDFQPIFIDNPHKEVAFIVPTQGTCADPKLVCLSHHNIYFQCLHFMEICGDPTKVVSFFPLSWLTQTILACSSLEFGMTTIMATSFNERSACKMIHDFRIDCAILGTELALRLCGNVAVNDFNLDCLKCVLVGIVSTTKEDFAFMRQVLPKVKFLQIYSLTETGFITAVSSLNYVEALEKSNSVGKLLKNCKVKILDAETKQPVGADNVGELYYYGDGLMLGYFKDTAATIAQIDKRYFRTGDLACYDADGWLYLEGRIDDVFALEGQPFIPTKLEHCIVAHPQIHDAAVIGNQTELVLCVQKKPESKVNYDNLMMYLFRKMPEFNNLISKIVFMDELPRTSVGNIKKRLLRDQFLQVKLEYTTSLASITPTSCSADDAISKPVV</sequence>
<dbReference type="Pfam" id="PF13193">
    <property type="entry name" value="AMP-binding_C"/>
    <property type="match status" value="1"/>
</dbReference>
<proteinExistence type="inferred from homology"/>
<evidence type="ECO:0000256" key="4">
    <source>
        <dbReference type="ARBA" id="ARBA00023140"/>
    </source>
</evidence>
<gene>
    <name evidence="7" type="ORF">CEUTPL_LOCUS12208</name>
</gene>
<evidence type="ECO:0000313" key="8">
    <source>
        <dbReference type="Proteomes" id="UP001152799"/>
    </source>
</evidence>
<dbReference type="Gene3D" id="3.30.300.30">
    <property type="match status" value="1"/>
</dbReference>
<keyword evidence="3" id="KW-0436">Ligase</keyword>